<reference evidence="1 2" key="1">
    <citation type="submission" date="2017-05" db="EMBL/GenBank/DDBJ databases">
        <authorList>
            <person name="Varghese N."/>
            <person name="Submissions S."/>
        </authorList>
    </citation>
    <scope>NUCLEOTIDE SEQUENCE [LARGE SCALE GENOMIC DNA]</scope>
    <source>
        <strain evidence="1 2">DSM 45474</strain>
    </source>
</reference>
<accession>A0A521CDQ9</accession>
<proteinExistence type="predicted"/>
<dbReference type="EMBL" id="FXTI01000003">
    <property type="protein sequence ID" value="SMO57574.1"/>
    <property type="molecule type" value="Genomic_DNA"/>
</dbReference>
<evidence type="ECO:0000313" key="1">
    <source>
        <dbReference type="EMBL" id="SMO57574.1"/>
    </source>
</evidence>
<name>A0A521CDQ9_9BACL</name>
<protein>
    <submittedName>
        <fullName evidence="1">Uncharacterized protein</fullName>
    </submittedName>
</protein>
<gene>
    <name evidence="1" type="ORF">SAMN06264849_103293</name>
</gene>
<evidence type="ECO:0000313" key="2">
    <source>
        <dbReference type="Proteomes" id="UP000315636"/>
    </source>
</evidence>
<dbReference type="AlphaFoldDB" id="A0A521CDQ9"/>
<organism evidence="1 2">
    <name type="scientific">Melghirimyces algeriensis</name>
    <dbReference type="NCBI Taxonomy" id="910412"/>
    <lineage>
        <taxon>Bacteria</taxon>
        <taxon>Bacillati</taxon>
        <taxon>Bacillota</taxon>
        <taxon>Bacilli</taxon>
        <taxon>Bacillales</taxon>
        <taxon>Thermoactinomycetaceae</taxon>
        <taxon>Melghirimyces</taxon>
    </lineage>
</organism>
<dbReference type="Proteomes" id="UP000315636">
    <property type="component" value="Unassembled WGS sequence"/>
</dbReference>
<keyword evidence="2" id="KW-1185">Reference proteome</keyword>
<sequence length="34" mass="3842">MKKKVAALYDIHRNDGALQAVLGNIYVNPVFIRI</sequence>